<protein>
    <submittedName>
        <fullName evidence="2">Uncharacterized protein</fullName>
    </submittedName>
</protein>
<name>A0ABQ7V2F3_SOLTU</name>
<dbReference type="EMBL" id="JAIVGD010000015">
    <property type="protein sequence ID" value="KAH0758255.1"/>
    <property type="molecule type" value="Genomic_DNA"/>
</dbReference>
<reference evidence="2 3" key="1">
    <citation type="journal article" date="2021" name="bioRxiv">
        <title>Chromosome-scale and haplotype-resolved genome assembly of a tetraploid potato cultivar.</title>
        <authorList>
            <person name="Sun H."/>
            <person name="Jiao W.-B."/>
            <person name="Krause K."/>
            <person name="Campoy J.A."/>
            <person name="Goel M."/>
            <person name="Folz-Donahue K."/>
            <person name="Kukat C."/>
            <person name="Huettel B."/>
            <person name="Schneeberger K."/>
        </authorList>
    </citation>
    <scope>NUCLEOTIDE SEQUENCE [LARGE SCALE GENOMIC DNA]</scope>
    <source>
        <strain evidence="2">SolTubOtavaFocal</strain>
        <tissue evidence="2">Leaves</tissue>
    </source>
</reference>
<sequence length="153" mass="16886">MAEGRKIKEMLERMTMELANFLVRQNQIEDQHEKSFAELKEALEAMKRGDKGKDVEESKGNGEMYTPSVQPMAWVSATHTEGTPTMVTLGGYQFRMGFIPQFKTPLGGPIHQNPAMGVGFAGHMGPRTLAPYLMPSGAPNQMHYGGFHGQTSV</sequence>
<gene>
    <name evidence="2" type="ORF">KY290_021748</name>
</gene>
<evidence type="ECO:0000313" key="2">
    <source>
        <dbReference type="EMBL" id="KAH0758255.1"/>
    </source>
</evidence>
<feature type="compositionally biased region" description="Basic and acidic residues" evidence="1">
    <location>
        <begin position="47"/>
        <end position="60"/>
    </location>
</feature>
<feature type="region of interest" description="Disordered" evidence="1">
    <location>
        <begin position="47"/>
        <end position="67"/>
    </location>
</feature>
<accession>A0ABQ7V2F3</accession>
<organism evidence="2 3">
    <name type="scientific">Solanum tuberosum</name>
    <name type="common">Potato</name>
    <dbReference type="NCBI Taxonomy" id="4113"/>
    <lineage>
        <taxon>Eukaryota</taxon>
        <taxon>Viridiplantae</taxon>
        <taxon>Streptophyta</taxon>
        <taxon>Embryophyta</taxon>
        <taxon>Tracheophyta</taxon>
        <taxon>Spermatophyta</taxon>
        <taxon>Magnoliopsida</taxon>
        <taxon>eudicotyledons</taxon>
        <taxon>Gunneridae</taxon>
        <taxon>Pentapetalae</taxon>
        <taxon>asterids</taxon>
        <taxon>lamiids</taxon>
        <taxon>Solanales</taxon>
        <taxon>Solanaceae</taxon>
        <taxon>Solanoideae</taxon>
        <taxon>Solaneae</taxon>
        <taxon>Solanum</taxon>
    </lineage>
</organism>
<dbReference type="Proteomes" id="UP000826656">
    <property type="component" value="Unassembled WGS sequence"/>
</dbReference>
<evidence type="ECO:0000313" key="3">
    <source>
        <dbReference type="Proteomes" id="UP000826656"/>
    </source>
</evidence>
<evidence type="ECO:0000256" key="1">
    <source>
        <dbReference type="SAM" id="MobiDB-lite"/>
    </source>
</evidence>
<proteinExistence type="predicted"/>
<keyword evidence="3" id="KW-1185">Reference proteome</keyword>
<comment type="caution">
    <text evidence="2">The sequence shown here is derived from an EMBL/GenBank/DDBJ whole genome shotgun (WGS) entry which is preliminary data.</text>
</comment>